<dbReference type="PANTHER" id="PTHR30352">
    <property type="entry name" value="PYRUVATE FORMATE-LYASE-ACTIVATING ENZYME"/>
    <property type="match status" value="1"/>
</dbReference>
<comment type="cofactor">
    <cofactor evidence="1">
        <name>[4Fe-4S] cluster</name>
        <dbReference type="ChEBI" id="CHEBI:49883"/>
    </cofactor>
</comment>
<dbReference type="InterPro" id="IPR058240">
    <property type="entry name" value="rSAM_sf"/>
</dbReference>
<evidence type="ECO:0000256" key="2">
    <source>
        <dbReference type="ARBA" id="ARBA00009777"/>
    </source>
</evidence>
<dbReference type="NCBIfam" id="TIGR02494">
    <property type="entry name" value="PFLE_PFLC"/>
    <property type="match status" value="1"/>
</dbReference>
<dbReference type="PROSITE" id="PS51918">
    <property type="entry name" value="RADICAL_SAM"/>
    <property type="match status" value="1"/>
</dbReference>
<dbReference type="PANTHER" id="PTHR30352:SF4">
    <property type="entry name" value="PYRUVATE FORMATE-LYASE 2-ACTIVATING ENZYME"/>
    <property type="match status" value="1"/>
</dbReference>
<keyword evidence="6" id="KW-0479">Metal-binding</keyword>
<dbReference type="GO" id="GO:0016491">
    <property type="term" value="F:oxidoreductase activity"/>
    <property type="evidence" value="ECO:0007669"/>
    <property type="project" value="UniProtKB-KW"/>
</dbReference>
<evidence type="ECO:0000256" key="9">
    <source>
        <dbReference type="ARBA" id="ARBA00023014"/>
    </source>
</evidence>
<dbReference type="Gene3D" id="3.30.70.20">
    <property type="match status" value="1"/>
</dbReference>
<gene>
    <name evidence="12" type="ORF">KM92DES2_10277</name>
</gene>
<feature type="domain" description="4Fe-4S ferredoxin-type" evidence="10">
    <location>
        <begin position="82"/>
        <end position="111"/>
    </location>
</feature>
<accession>A0A212IZ54</accession>
<evidence type="ECO:0000256" key="3">
    <source>
        <dbReference type="ARBA" id="ARBA00011245"/>
    </source>
</evidence>
<dbReference type="InterPro" id="IPR001989">
    <property type="entry name" value="Radical_activat_CS"/>
</dbReference>
<dbReference type="InterPro" id="IPR017900">
    <property type="entry name" value="4Fe4S_Fe_S_CS"/>
</dbReference>
<protein>
    <submittedName>
        <fullName evidence="12">Glycyl-radical enzyme activating protein family</fullName>
    </submittedName>
</protein>
<comment type="subunit">
    <text evidence="3">Monomer.</text>
</comment>
<dbReference type="GO" id="GO:0051539">
    <property type="term" value="F:4 iron, 4 sulfur cluster binding"/>
    <property type="evidence" value="ECO:0007669"/>
    <property type="project" value="UniProtKB-KW"/>
</dbReference>
<evidence type="ECO:0000256" key="5">
    <source>
        <dbReference type="ARBA" id="ARBA00022691"/>
    </source>
</evidence>
<dbReference type="InterPro" id="IPR007197">
    <property type="entry name" value="rSAM"/>
</dbReference>
<dbReference type="GO" id="GO:0046872">
    <property type="term" value="F:metal ion binding"/>
    <property type="evidence" value="ECO:0007669"/>
    <property type="project" value="UniProtKB-KW"/>
</dbReference>
<evidence type="ECO:0000256" key="4">
    <source>
        <dbReference type="ARBA" id="ARBA00022485"/>
    </source>
</evidence>
<dbReference type="InterPro" id="IPR034457">
    <property type="entry name" value="Organic_radical-activating"/>
</dbReference>
<keyword evidence="4" id="KW-0004">4Fe-4S</keyword>
<dbReference type="InterPro" id="IPR013785">
    <property type="entry name" value="Aldolase_TIM"/>
</dbReference>
<organism evidence="12">
    <name type="scientific">uncultured Desulfovibrio sp</name>
    <dbReference type="NCBI Taxonomy" id="167968"/>
    <lineage>
        <taxon>Bacteria</taxon>
        <taxon>Pseudomonadati</taxon>
        <taxon>Thermodesulfobacteriota</taxon>
        <taxon>Desulfovibrionia</taxon>
        <taxon>Desulfovibrionales</taxon>
        <taxon>Desulfovibrionaceae</taxon>
        <taxon>Desulfovibrio</taxon>
        <taxon>environmental samples</taxon>
    </lineage>
</organism>
<evidence type="ECO:0000256" key="7">
    <source>
        <dbReference type="ARBA" id="ARBA00023002"/>
    </source>
</evidence>
<dbReference type="PROSITE" id="PS51379">
    <property type="entry name" value="4FE4S_FER_2"/>
    <property type="match status" value="2"/>
</dbReference>
<comment type="similarity">
    <text evidence="2">Belongs to the organic radical-activating enzymes family.</text>
</comment>
<dbReference type="AlphaFoldDB" id="A0A212IZ54"/>
<dbReference type="InterPro" id="IPR040074">
    <property type="entry name" value="BssD/PflA/YjjW"/>
</dbReference>
<evidence type="ECO:0000256" key="1">
    <source>
        <dbReference type="ARBA" id="ARBA00001966"/>
    </source>
</evidence>
<dbReference type="PIRSF" id="PIRSF000371">
    <property type="entry name" value="PFL_act_enz"/>
    <property type="match status" value="1"/>
</dbReference>
<name>A0A212IZ54_9BACT</name>
<dbReference type="InterPro" id="IPR017896">
    <property type="entry name" value="4Fe4S_Fe-S-bd"/>
</dbReference>
<keyword evidence="7" id="KW-0560">Oxidoreductase</keyword>
<evidence type="ECO:0000313" key="12">
    <source>
        <dbReference type="EMBL" id="SBV92498.1"/>
    </source>
</evidence>
<proteinExistence type="inferred from homology"/>
<evidence type="ECO:0000256" key="8">
    <source>
        <dbReference type="ARBA" id="ARBA00023004"/>
    </source>
</evidence>
<dbReference type="PROSITE" id="PS01087">
    <property type="entry name" value="RADICAL_ACTIVATING"/>
    <property type="match status" value="1"/>
</dbReference>
<dbReference type="EMBL" id="FLUP01000001">
    <property type="protein sequence ID" value="SBV92498.1"/>
    <property type="molecule type" value="Genomic_DNA"/>
</dbReference>
<dbReference type="SFLD" id="SFLDS00029">
    <property type="entry name" value="Radical_SAM"/>
    <property type="match status" value="1"/>
</dbReference>
<sequence>MTDAQAQGVVFNIQKFSVHDGEGIRTLVFLKGCPLRCRWCSNPESQNLHPEHAFNPSRCLTAQVCGRCLNACTSGALSLVDGLIAHDRSKCSECFACVRACPSGAQSVYGETMSVRQVLDKVEEDGVFYHRSGGGMTLSGGEALMQHEFANALLREARKHHINTTIETCGCYPYEHLHEACKHLNKLIFDIKSLDPVQHKKHTGVDNMLILRNFARVCEDFPQLPILARTPVIPGFNDTEDDILAIRESIPRRPNIQYELLGYHRMGQPKYSYLGRQYELEGAKLDEAKMERLKKIAS</sequence>
<keyword evidence="9" id="KW-0411">Iron-sulfur</keyword>
<dbReference type="InterPro" id="IPR012839">
    <property type="entry name" value="Organic_radical_activase"/>
</dbReference>
<dbReference type="SFLD" id="SFLDG01118">
    <property type="entry name" value="activating_enzymes__group_2"/>
    <property type="match status" value="1"/>
</dbReference>
<dbReference type="RefSeq" id="WP_215647705.1">
    <property type="nucleotide sequence ID" value="NZ_LT598928.1"/>
</dbReference>
<dbReference type="SUPFAM" id="SSF102114">
    <property type="entry name" value="Radical SAM enzymes"/>
    <property type="match status" value="1"/>
</dbReference>
<feature type="domain" description="Radical SAM core" evidence="11">
    <location>
        <begin position="19"/>
        <end position="298"/>
    </location>
</feature>
<dbReference type="SFLD" id="SFLDG01066">
    <property type="entry name" value="organic_radical-activating_enz"/>
    <property type="match status" value="1"/>
</dbReference>
<dbReference type="PROSITE" id="PS00198">
    <property type="entry name" value="4FE4S_FER_1"/>
    <property type="match status" value="1"/>
</dbReference>
<dbReference type="SUPFAM" id="SSF54862">
    <property type="entry name" value="4Fe-4S ferredoxins"/>
    <property type="match status" value="1"/>
</dbReference>
<keyword evidence="8" id="KW-0408">Iron</keyword>
<evidence type="ECO:0000259" key="10">
    <source>
        <dbReference type="PROSITE" id="PS51379"/>
    </source>
</evidence>
<reference evidence="12" key="1">
    <citation type="submission" date="2016-04" db="EMBL/GenBank/DDBJ databases">
        <authorList>
            <person name="Evans L.H."/>
            <person name="Alamgir A."/>
            <person name="Owens N."/>
            <person name="Weber N.D."/>
            <person name="Virtaneva K."/>
            <person name="Barbian K."/>
            <person name="Babar A."/>
            <person name="Rosenke K."/>
        </authorList>
    </citation>
    <scope>NUCLEOTIDE SEQUENCE</scope>
    <source>
        <strain evidence="12">92-2</strain>
    </source>
</reference>
<evidence type="ECO:0000259" key="11">
    <source>
        <dbReference type="PROSITE" id="PS51918"/>
    </source>
</evidence>
<feature type="domain" description="4Fe-4S ferredoxin-type" evidence="10">
    <location>
        <begin position="50"/>
        <end position="81"/>
    </location>
</feature>
<keyword evidence="5" id="KW-0949">S-adenosyl-L-methionine</keyword>
<dbReference type="Pfam" id="PF04055">
    <property type="entry name" value="Radical_SAM"/>
    <property type="match status" value="1"/>
</dbReference>
<dbReference type="Gene3D" id="3.20.20.70">
    <property type="entry name" value="Aldolase class I"/>
    <property type="match status" value="1"/>
</dbReference>
<evidence type="ECO:0000256" key="6">
    <source>
        <dbReference type="ARBA" id="ARBA00022723"/>
    </source>
</evidence>